<evidence type="ECO:0000313" key="2">
    <source>
        <dbReference type="EMBL" id="KAJ1198197.1"/>
    </source>
</evidence>
<proteinExistence type="predicted"/>
<name>A0AAV7VDG2_PLEWA</name>
<comment type="caution">
    <text evidence="2">The sequence shown here is derived from an EMBL/GenBank/DDBJ whole genome shotgun (WGS) entry which is preliminary data.</text>
</comment>
<dbReference type="EMBL" id="JANPWB010000003">
    <property type="protein sequence ID" value="KAJ1198197.1"/>
    <property type="molecule type" value="Genomic_DNA"/>
</dbReference>
<sequence length="144" mass="16568">MNNIEVLIKELEGISNQQEVQLLLEKMKECIKKKEDEIKTHKAPKFYGDKLDYEHGKIYTFTRKYDTLRTKDKMDTRENVNVQLTDVSFDPGSSADEAPLSKLDFQGEMRLMQIATPYSGKRRGRGRGDTRRGGGRGRGSKHQD</sequence>
<evidence type="ECO:0000313" key="3">
    <source>
        <dbReference type="Proteomes" id="UP001066276"/>
    </source>
</evidence>
<feature type="compositionally biased region" description="Basic residues" evidence="1">
    <location>
        <begin position="133"/>
        <end position="144"/>
    </location>
</feature>
<accession>A0AAV7VDG2</accession>
<dbReference type="Proteomes" id="UP001066276">
    <property type="component" value="Chromosome 2_1"/>
</dbReference>
<protein>
    <submittedName>
        <fullName evidence="2">Uncharacterized protein</fullName>
    </submittedName>
</protein>
<evidence type="ECO:0000256" key="1">
    <source>
        <dbReference type="SAM" id="MobiDB-lite"/>
    </source>
</evidence>
<reference evidence="2" key="1">
    <citation type="journal article" date="2022" name="bioRxiv">
        <title>Sequencing and chromosome-scale assembly of the giantPleurodeles waltlgenome.</title>
        <authorList>
            <person name="Brown T."/>
            <person name="Elewa A."/>
            <person name="Iarovenko S."/>
            <person name="Subramanian E."/>
            <person name="Araus A.J."/>
            <person name="Petzold A."/>
            <person name="Susuki M."/>
            <person name="Suzuki K.-i.T."/>
            <person name="Hayashi T."/>
            <person name="Toyoda A."/>
            <person name="Oliveira C."/>
            <person name="Osipova E."/>
            <person name="Leigh N.D."/>
            <person name="Simon A."/>
            <person name="Yun M.H."/>
        </authorList>
    </citation>
    <scope>NUCLEOTIDE SEQUENCE</scope>
    <source>
        <strain evidence="2">20211129_DDA</strain>
        <tissue evidence="2">Liver</tissue>
    </source>
</reference>
<gene>
    <name evidence="2" type="ORF">NDU88_002041</name>
</gene>
<feature type="region of interest" description="Disordered" evidence="1">
    <location>
        <begin position="115"/>
        <end position="144"/>
    </location>
</feature>
<dbReference type="AlphaFoldDB" id="A0AAV7VDG2"/>
<keyword evidence="3" id="KW-1185">Reference proteome</keyword>
<organism evidence="2 3">
    <name type="scientific">Pleurodeles waltl</name>
    <name type="common">Iberian ribbed newt</name>
    <dbReference type="NCBI Taxonomy" id="8319"/>
    <lineage>
        <taxon>Eukaryota</taxon>
        <taxon>Metazoa</taxon>
        <taxon>Chordata</taxon>
        <taxon>Craniata</taxon>
        <taxon>Vertebrata</taxon>
        <taxon>Euteleostomi</taxon>
        <taxon>Amphibia</taxon>
        <taxon>Batrachia</taxon>
        <taxon>Caudata</taxon>
        <taxon>Salamandroidea</taxon>
        <taxon>Salamandridae</taxon>
        <taxon>Pleurodelinae</taxon>
        <taxon>Pleurodeles</taxon>
    </lineage>
</organism>